<dbReference type="Pfam" id="PF00870">
    <property type="entry name" value="P53"/>
    <property type="match status" value="1"/>
</dbReference>
<evidence type="ECO:0000256" key="7">
    <source>
        <dbReference type="ARBA" id="ARBA00023125"/>
    </source>
</evidence>
<evidence type="ECO:0000256" key="5">
    <source>
        <dbReference type="ARBA" id="ARBA00022833"/>
    </source>
</evidence>
<feature type="region of interest" description="Disordered" evidence="12">
    <location>
        <begin position="279"/>
        <end position="315"/>
    </location>
</feature>
<keyword evidence="9" id="KW-0804">Transcription</keyword>
<comment type="caution">
    <text evidence="14">The sequence shown here is derived from an EMBL/GenBank/DDBJ whole genome shotgun (WGS) entry which is preliminary data.</text>
</comment>
<keyword evidence="4 11" id="KW-0479">Metal-binding</keyword>
<comment type="cofactor">
    <cofactor evidence="11">
        <name>Zn(2+)</name>
        <dbReference type="ChEBI" id="CHEBI:29105"/>
    </cofactor>
    <text evidence="11">Binds 1 zinc ion per subunit.</text>
</comment>
<keyword evidence="10" id="KW-0539">Nucleus</keyword>
<sequence>MSFPESDFSDLLDKADAEELYKNVHEIVTYVEDNSYGAMLNDNMPDSFGTLDVEQTLDFKQEVLFTEYQLESDSLSGHPPQIAQQRPAVYDIPITVCSEEYSGPHNFEVSIIPNGSKNPWVFSPSLNKVFIDMGSHFPVDFRVSSRPSQGLFIRVMPSFSSLQHSQELVYRCVQHEQPQLNKNVPEHVRQHIIRCPSNGQAVYLGDRTSNKRLSIIFPLSYPQTGTDAVREMFVFVCKNSCPSGMNRKPIEIIFTLENSNGEILGRRILNVRICSCPKRDKEKEEKDHTNKGTAPYGKKRKLEGKVEKAEKKSTTNVDAKDRNVYAITLELPGKHNVQHVLKSAMDMMAGEALRNPQSNDVFMSCYKKLQVQLNQLQ</sequence>
<dbReference type="PRINTS" id="PR00386">
    <property type="entry name" value="P53SUPPRESSR"/>
</dbReference>
<evidence type="ECO:0000256" key="9">
    <source>
        <dbReference type="ARBA" id="ARBA00023163"/>
    </source>
</evidence>
<name>A0ABD2NIZ4_9CUCU</name>
<protein>
    <recommendedName>
        <fullName evidence="13">p53 DNA-binding domain-containing protein</fullName>
    </recommendedName>
</protein>
<feature type="domain" description="p53 DNA-binding" evidence="13">
    <location>
        <begin position="97"/>
        <end position="287"/>
    </location>
</feature>
<dbReference type="EMBL" id="JABFTP020000103">
    <property type="protein sequence ID" value="KAL3278261.1"/>
    <property type="molecule type" value="Genomic_DNA"/>
</dbReference>
<dbReference type="Gene3D" id="2.60.40.720">
    <property type="match status" value="1"/>
</dbReference>
<comment type="subcellular location">
    <subcellularLocation>
        <location evidence="1">Nucleus</location>
    </subcellularLocation>
</comment>
<feature type="binding site" evidence="11">
    <location>
        <position position="175"/>
    </location>
    <ligand>
        <name>Zn(2+)</name>
        <dbReference type="ChEBI" id="CHEBI:29105"/>
    </ligand>
</feature>
<dbReference type="GO" id="GO:0006915">
    <property type="term" value="P:apoptotic process"/>
    <property type="evidence" value="ECO:0007669"/>
    <property type="project" value="UniProtKB-KW"/>
</dbReference>
<evidence type="ECO:0000313" key="14">
    <source>
        <dbReference type="EMBL" id="KAL3278261.1"/>
    </source>
</evidence>
<feature type="compositionally biased region" description="Basic and acidic residues" evidence="12">
    <location>
        <begin position="303"/>
        <end position="315"/>
    </location>
</feature>
<evidence type="ECO:0000259" key="13">
    <source>
        <dbReference type="Pfam" id="PF00870"/>
    </source>
</evidence>
<organism evidence="14 15">
    <name type="scientific">Cryptolaemus montrouzieri</name>
    <dbReference type="NCBI Taxonomy" id="559131"/>
    <lineage>
        <taxon>Eukaryota</taxon>
        <taxon>Metazoa</taxon>
        <taxon>Ecdysozoa</taxon>
        <taxon>Arthropoda</taxon>
        <taxon>Hexapoda</taxon>
        <taxon>Insecta</taxon>
        <taxon>Pterygota</taxon>
        <taxon>Neoptera</taxon>
        <taxon>Endopterygota</taxon>
        <taxon>Coleoptera</taxon>
        <taxon>Polyphaga</taxon>
        <taxon>Cucujiformia</taxon>
        <taxon>Coccinelloidea</taxon>
        <taxon>Coccinellidae</taxon>
        <taxon>Scymninae</taxon>
        <taxon>Scymnini</taxon>
        <taxon>Cryptolaemus</taxon>
    </lineage>
</organism>
<dbReference type="PANTHER" id="PTHR11447:SF16">
    <property type="entry name" value="P53 PROTEIN LONG FORM VARIANT 1"/>
    <property type="match status" value="1"/>
</dbReference>
<evidence type="ECO:0000256" key="12">
    <source>
        <dbReference type="SAM" id="MobiDB-lite"/>
    </source>
</evidence>
<dbReference type="GO" id="GO:0005634">
    <property type="term" value="C:nucleus"/>
    <property type="evidence" value="ECO:0007669"/>
    <property type="project" value="UniProtKB-SubCell"/>
</dbReference>
<evidence type="ECO:0000256" key="1">
    <source>
        <dbReference type="ARBA" id="ARBA00004123"/>
    </source>
</evidence>
<evidence type="ECO:0000256" key="8">
    <source>
        <dbReference type="ARBA" id="ARBA00023159"/>
    </source>
</evidence>
<comment type="similarity">
    <text evidence="2">Belongs to the p53 family.</text>
</comment>
<proteinExistence type="inferred from homology"/>
<keyword evidence="7" id="KW-0238">DNA-binding</keyword>
<dbReference type="InterPro" id="IPR011615">
    <property type="entry name" value="p53_DNA-bd"/>
</dbReference>
<feature type="binding site" evidence="11">
    <location>
        <position position="237"/>
    </location>
    <ligand>
        <name>Zn(2+)</name>
        <dbReference type="ChEBI" id="CHEBI:29105"/>
    </ligand>
</feature>
<feature type="compositionally biased region" description="Basic and acidic residues" evidence="12">
    <location>
        <begin position="279"/>
        <end position="290"/>
    </location>
</feature>
<dbReference type="Proteomes" id="UP001516400">
    <property type="component" value="Unassembled WGS sequence"/>
</dbReference>
<dbReference type="CDD" id="cd08367">
    <property type="entry name" value="P53"/>
    <property type="match status" value="1"/>
</dbReference>
<gene>
    <name evidence="14" type="ORF">HHI36_013598</name>
</gene>
<feature type="binding site" evidence="11">
    <location>
        <position position="241"/>
    </location>
    <ligand>
        <name>Zn(2+)</name>
        <dbReference type="ChEBI" id="CHEBI:29105"/>
    </ligand>
</feature>
<dbReference type="GO" id="GO:0003677">
    <property type="term" value="F:DNA binding"/>
    <property type="evidence" value="ECO:0007669"/>
    <property type="project" value="UniProtKB-KW"/>
</dbReference>
<keyword evidence="5 11" id="KW-0862">Zinc</keyword>
<dbReference type="AlphaFoldDB" id="A0ABD2NIZ4"/>
<dbReference type="InterPro" id="IPR008967">
    <property type="entry name" value="p53-like_TF_DNA-bd_sf"/>
</dbReference>
<keyword evidence="15" id="KW-1185">Reference proteome</keyword>
<reference evidence="14 15" key="1">
    <citation type="journal article" date="2021" name="BMC Biol.">
        <title>Horizontally acquired antibacterial genes associated with adaptive radiation of ladybird beetles.</title>
        <authorList>
            <person name="Li H.S."/>
            <person name="Tang X.F."/>
            <person name="Huang Y.H."/>
            <person name="Xu Z.Y."/>
            <person name="Chen M.L."/>
            <person name="Du X.Y."/>
            <person name="Qiu B.Y."/>
            <person name="Chen P.T."/>
            <person name="Zhang W."/>
            <person name="Slipinski A."/>
            <person name="Escalona H.E."/>
            <person name="Waterhouse R.M."/>
            <person name="Zwick A."/>
            <person name="Pang H."/>
        </authorList>
    </citation>
    <scope>NUCLEOTIDE SEQUENCE [LARGE SCALE GENOMIC DNA]</scope>
    <source>
        <strain evidence="14">SYSU2018</strain>
    </source>
</reference>
<evidence type="ECO:0000256" key="4">
    <source>
        <dbReference type="ARBA" id="ARBA00022723"/>
    </source>
</evidence>
<dbReference type="GO" id="GO:0006357">
    <property type="term" value="P:regulation of transcription by RNA polymerase II"/>
    <property type="evidence" value="ECO:0007669"/>
    <property type="project" value="UniProtKB-ARBA"/>
</dbReference>
<keyword evidence="6" id="KW-0805">Transcription regulation</keyword>
<keyword evidence="8" id="KW-0010">Activator</keyword>
<dbReference type="InterPro" id="IPR012346">
    <property type="entry name" value="p53/RUNT-type_TF_DNA-bd_sf"/>
</dbReference>
<evidence type="ECO:0000256" key="11">
    <source>
        <dbReference type="PIRSR" id="PIRSR602117-1"/>
    </source>
</evidence>
<keyword evidence="3" id="KW-0053">Apoptosis</keyword>
<evidence type="ECO:0000256" key="10">
    <source>
        <dbReference type="ARBA" id="ARBA00023242"/>
    </source>
</evidence>
<accession>A0ABD2NIZ4</accession>
<dbReference type="PANTHER" id="PTHR11447">
    <property type="entry name" value="CELLULAR TUMOR ANTIGEN P53"/>
    <property type="match status" value="1"/>
</dbReference>
<feature type="binding site" evidence="11">
    <location>
        <position position="172"/>
    </location>
    <ligand>
        <name>Zn(2+)</name>
        <dbReference type="ChEBI" id="CHEBI:29105"/>
    </ligand>
</feature>
<dbReference type="GO" id="GO:0046872">
    <property type="term" value="F:metal ion binding"/>
    <property type="evidence" value="ECO:0007669"/>
    <property type="project" value="UniProtKB-KW"/>
</dbReference>
<evidence type="ECO:0000256" key="2">
    <source>
        <dbReference type="ARBA" id="ARBA00006167"/>
    </source>
</evidence>
<dbReference type="InterPro" id="IPR002117">
    <property type="entry name" value="p53_tumour_suppressor"/>
</dbReference>
<evidence type="ECO:0000313" key="15">
    <source>
        <dbReference type="Proteomes" id="UP001516400"/>
    </source>
</evidence>
<evidence type="ECO:0000256" key="3">
    <source>
        <dbReference type="ARBA" id="ARBA00022703"/>
    </source>
</evidence>
<dbReference type="SUPFAM" id="SSF49417">
    <property type="entry name" value="p53-like transcription factors"/>
    <property type="match status" value="1"/>
</dbReference>
<evidence type="ECO:0000256" key="6">
    <source>
        <dbReference type="ARBA" id="ARBA00023015"/>
    </source>
</evidence>